<dbReference type="OrthoDB" id="1256093at2"/>
<keyword evidence="3" id="KW-1185">Reference proteome</keyword>
<comment type="caution">
    <text evidence="2">The sequence shown here is derived from an EMBL/GenBank/DDBJ whole genome shotgun (WGS) entry which is preliminary data.</text>
</comment>
<evidence type="ECO:0000256" key="1">
    <source>
        <dbReference type="SAM" id="Coils"/>
    </source>
</evidence>
<evidence type="ECO:0000313" key="2">
    <source>
        <dbReference type="EMBL" id="GEN74782.1"/>
    </source>
</evidence>
<dbReference type="AlphaFoldDB" id="A0A511YHX1"/>
<dbReference type="RefSeq" id="WP_146939658.1">
    <property type="nucleotide sequence ID" value="NZ_BJYJ01000001.1"/>
</dbReference>
<reference evidence="2 3" key="1">
    <citation type="submission" date="2019-07" db="EMBL/GenBank/DDBJ databases">
        <title>Whole genome shotgun sequence of Chryseobacterium hagamense NBRC 105253.</title>
        <authorList>
            <person name="Hosoyama A."/>
            <person name="Uohara A."/>
            <person name="Ohji S."/>
            <person name="Ichikawa N."/>
        </authorList>
    </citation>
    <scope>NUCLEOTIDE SEQUENCE [LARGE SCALE GENOMIC DNA]</scope>
    <source>
        <strain evidence="2 3">NBRC 105253</strain>
    </source>
</reference>
<gene>
    <name evidence="2" type="ORF">CHA01nite_05220</name>
</gene>
<feature type="coiled-coil region" evidence="1">
    <location>
        <begin position="63"/>
        <end position="90"/>
    </location>
</feature>
<organism evidence="2 3">
    <name type="scientific">Chryseobacterium hagamense</name>
    <dbReference type="NCBI Taxonomy" id="395935"/>
    <lineage>
        <taxon>Bacteria</taxon>
        <taxon>Pseudomonadati</taxon>
        <taxon>Bacteroidota</taxon>
        <taxon>Flavobacteriia</taxon>
        <taxon>Flavobacteriales</taxon>
        <taxon>Weeksellaceae</taxon>
        <taxon>Chryseobacterium group</taxon>
        <taxon>Chryseobacterium</taxon>
    </lineage>
</organism>
<name>A0A511YHX1_9FLAO</name>
<accession>A0A511YHX1</accession>
<dbReference type="EMBL" id="BJYJ01000001">
    <property type="protein sequence ID" value="GEN74782.1"/>
    <property type="molecule type" value="Genomic_DNA"/>
</dbReference>
<dbReference type="Proteomes" id="UP000321863">
    <property type="component" value="Unassembled WGS sequence"/>
</dbReference>
<evidence type="ECO:0000313" key="3">
    <source>
        <dbReference type="Proteomes" id="UP000321863"/>
    </source>
</evidence>
<sequence length="140" mass="16182">MIRLNSPDAEKIFRAGGYTDRIKSFCRKYILESYNERKDIFQKMKSECSAFSEFSKSQFKERNEAIQLSINEVINEIKKLEAMNEITQEGHCNVCNAPLKTHDTLVSDKILRFITVCPNCPEKIHKLLDTLDWATGAVFI</sequence>
<protein>
    <submittedName>
        <fullName evidence="2">Uncharacterized protein</fullName>
    </submittedName>
</protein>
<keyword evidence="1" id="KW-0175">Coiled coil</keyword>
<proteinExistence type="predicted"/>